<organism evidence="2 3">
    <name type="scientific">Thalictrum thalictroides</name>
    <name type="common">Rue-anemone</name>
    <name type="synonym">Anemone thalictroides</name>
    <dbReference type="NCBI Taxonomy" id="46969"/>
    <lineage>
        <taxon>Eukaryota</taxon>
        <taxon>Viridiplantae</taxon>
        <taxon>Streptophyta</taxon>
        <taxon>Embryophyta</taxon>
        <taxon>Tracheophyta</taxon>
        <taxon>Spermatophyta</taxon>
        <taxon>Magnoliopsida</taxon>
        <taxon>Ranunculales</taxon>
        <taxon>Ranunculaceae</taxon>
        <taxon>Thalictroideae</taxon>
        <taxon>Thalictrum</taxon>
    </lineage>
</organism>
<accession>A0A7J6VQ56</accession>
<dbReference type="AlphaFoldDB" id="A0A7J6VQ56"/>
<evidence type="ECO:0000313" key="3">
    <source>
        <dbReference type="Proteomes" id="UP000554482"/>
    </source>
</evidence>
<dbReference type="PANTHER" id="PTHR33232:SF20">
    <property type="entry name" value="PROTEIN SIEVE ELEMENT OCCLUSION B-LIKE"/>
    <property type="match status" value="1"/>
</dbReference>
<dbReference type="EMBL" id="JABWDY010028546">
    <property type="protein sequence ID" value="KAF5187013.1"/>
    <property type="molecule type" value="Genomic_DNA"/>
</dbReference>
<protein>
    <submittedName>
        <fullName evidence="2">Sieve element occlusion b</fullName>
    </submittedName>
</protein>
<keyword evidence="3" id="KW-1185">Reference proteome</keyword>
<reference evidence="2 3" key="1">
    <citation type="submission" date="2020-06" db="EMBL/GenBank/DDBJ databases">
        <title>Transcriptomic and genomic resources for Thalictrum thalictroides and T. hernandezii: Facilitating candidate gene discovery in an emerging model plant lineage.</title>
        <authorList>
            <person name="Arias T."/>
            <person name="Riano-Pachon D.M."/>
            <person name="Di Stilio V.S."/>
        </authorList>
    </citation>
    <scope>NUCLEOTIDE SEQUENCE [LARGE SCALE GENOMIC DNA]</scope>
    <source>
        <strain evidence="3">cv. WT478/WT964</strain>
        <tissue evidence="2">Leaves</tissue>
    </source>
</reference>
<comment type="caution">
    <text evidence="2">The sequence shown here is derived from an EMBL/GenBank/DDBJ whole genome shotgun (WGS) entry which is preliminary data.</text>
</comment>
<dbReference type="InterPro" id="IPR027942">
    <property type="entry name" value="SEO_N"/>
</dbReference>
<name>A0A7J6VQ56_THATH</name>
<dbReference type="PANTHER" id="PTHR33232">
    <property type="entry name" value="PROTEIN SIEVE ELEMENT OCCLUSION B-LIKE"/>
    <property type="match status" value="1"/>
</dbReference>
<dbReference type="GO" id="GO:0010088">
    <property type="term" value="P:phloem development"/>
    <property type="evidence" value="ECO:0007669"/>
    <property type="project" value="InterPro"/>
</dbReference>
<feature type="domain" description="Sieve element occlusion N-terminal" evidence="1">
    <location>
        <begin position="61"/>
        <end position="257"/>
    </location>
</feature>
<dbReference type="Pfam" id="PF14576">
    <property type="entry name" value="SEO_N"/>
    <property type="match status" value="1"/>
</dbReference>
<evidence type="ECO:0000259" key="1">
    <source>
        <dbReference type="Pfam" id="PF14576"/>
    </source>
</evidence>
<dbReference type="Proteomes" id="UP000554482">
    <property type="component" value="Unassembled WGS sequence"/>
</dbReference>
<proteinExistence type="predicted"/>
<evidence type="ECO:0000313" key="2">
    <source>
        <dbReference type="EMBL" id="KAF5187013.1"/>
    </source>
</evidence>
<gene>
    <name evidence="2" type="ORF">FRX31_023397</name>
</gene>
<sequence length="259" mass="28999">MLQGRAGGFERELLDLIQATHAPADDQEFNLKPLLNVVEKIFQDASTFGIEGLSHPNSEAQIDAVTKLSSEISRISSGGVDYHTNTLALLKTLSSYSWEAKMVMALSAFGVNYGEFWLMTQFYPISLMEQYENVLRSKYEDLNNLIKVMLHMTKLIVEFQELPLHCIINDKAHATLLSSVPSAAYWTIRCVLVCSAEILGLIDLGQEEKITHTSEAEYSALEILEVAPGAPHWELATYGHKLKHIDAHLVMHLDLVTKK</sequence>
<dbReference type="InterPro" id="IPR039299">
    <property type="entry name" value="SEOA"/>
</dbReference>
<dbReference type="OrthoDB" id="1433562at2759"/>